<dbReference type="SUPFAM" id="SSF51445">
    <property type="entry name" value="(Trans)glycosidases"/>
    <property type="match status" value="1"/>
</dbReference>
<evidence type="ECO:0000313" key="4">
    <source>
        <dbReference type="Proteomes" id="UP001597092"/>
    </source>
</evidence>
<keyword evidence="1 3" id="KW-0378">Hydrolase</keyword>
<dbReference type="CDD" id="cd14791">
    <property type="entry name" value="GH36"/>
    <property type="match status" value="1"/>
</dbReference>
<dbReference type="Gene3D" id="3.20.20.70">
    <property type="entry name" value="Aldolase class I"/>
    <property type="match status" value="1"/>
</dbReference>
<comment type="caution">
    <text evidence="3">The sequence shown here is derived from an EMBL/GenBank/DDBJ whole genome shotgun (WGS) entry which is preliminary data.</text>
</comment>
<dbReference type="InterPro" id="IPR013785">
    <property type="entry name" value="Aldolase_TIM"/>
</dbReference>
<name>A0ABD6DXT8_9EURY</name>
<proteinExistence type="predicted"/>
<evidence type="ECO:0000256" key="2">
    <source>
        <dbReference type="ARBA" id="ARBA00023295"/>
    </source>
</evidence>
<gene>
    <name evidence="3" type="ORF">ACFSAS_10810</name>
</gene>
<accession>A0ABD6DXT8</accession>
<dbReference type="EMBL" id="JBHUDP010000003">
    <property type="protein sequence ID" value="MFD1686102.1"/>
    <property type="molecule type" value="Genomic_DNA"/>
</dbReference>
<keyword evidence="4" id="KW-1185">Reference proteome</keyword>
<dbReference type="GO" id="GO:0004557">
    <property type="term" value="F:alpha-galactosidase activity"/>
    <property type="evidence" value="ECO:0007669"/>
    <property type="project" value="UniProtKB-ARBA"/>
</dbReference>
<dbReference type="InterPro" id="IPR017853">
    <property type="entry name" value="GH"/>
</dbReference>
<sequence>MTRVATDATVVEHDDETDRLGVETVDEEGSTALFSGRVGVRLAGGADASDALDVDVSLSAVGAGFDDRDHGAVDVTVTIENCSTDPIRLQAIDVLDGTTPFGPADRAFVHGYQSWTPTATLRLDESFPDEKQADRPQMVDLAAPGDATTSHAVTALAGAPGELTLGFLEHDASLTRFDLRTDTASGETAITAICPLDGVELAPGDRRESATLRIDAGRPVSDALTDLADAVGDRMDARVPESVPTGWCSWYHYFTDVTADDVRENAADLDDWGVDIDHVQIDDGYETAFGDWRTLAAGFESMADLRADVEAAGYEPGLWLAPFYVQADSRLAGEHPEWLVTEDGEPVDAGARHGPMYALDATHPEVAAWLTETFETVVEEWGFEYLKLDFLYAAALPGDRYADVTRAEAYRRGLETVRDAVGDAFVLGCGAPGFPSVGLVDAMRVGPDTAPYWRREGDSASQPAHENAVRNVLNRQFCHRRLWANDPDCQLVRETTELTAAERESFAALVALTGGSNFLSDAVSEIDEGGRRLFERSLPPVADGRVDDFGEREFPERVVCERAADGAAAVAAFNWEDEARRVRVDPAAYVDIDGAGDGLAWEALAPDDGSRRLHAGPVEREVDPHGCLLVHCAPAPTESRPTLVGAAHLANGASQVTAANWADGTLSVMLDADEPMTLYASTPGTWRTDEPSADDRTLRLTASPGANEFEFRR</sequence>
<evidence type="ECO:0000256" key="1">
    <source>
        <dbReference type="ARBA" id="ARBA00022801"/>
    </source>
</evidence>
<dbReference type="AlphaFoldDB" id="A0ABD6DXT8"/>
<evidence type="ECO:0000313" key="3">
    <source>
        <dbReference type="EMBL" id="MFD1686102.1"/>
    </source>
</evidence>
<dbReference type="RefSeq" id="WP_256308729.1">
    <property type="nucleotide sequence ID" value="NZ_JANHAW010000003.1"/>
</dbReference>
<dbReference type="PANTHER" id="PTHR43053:SF3">
    <property type="entry name" value="ALPHA-GALACTOSIDASE C-RELATED"/>
    <property type="match status" value="1"/>
</dbReference>
<keyword evidence="2 3" id="KW-0326">Glycosidase</keyword>
<dbReference type="InterPro" id="IPR002252">
    <property type="entry name" value="Glyco_hydro_36"/>
</dbReference>
<protein>
    <submittedName>
        <fullName evidence="3">Glycoside hydrolase family 36 protein</fullName>
        <ecNumber evidence="3">3.2.1.-</ecNumber>
    </submittedName>
</protein>
<dbReference type="Pfam" id="PF02065">
    <property type="entry name" value="Melibiase"/>
    <property type="match status" value="1"/>
</dbReference>
<reference evidence="3 4" key="1">
    <citation type="journal article" date="2019" name="Int. J. Syst. Evol. Microbiol.">
        <title>The Global Catalogue of Microorganisms (GCM) 10K type strain sequencing project: providing services to taxonomists for standard genome sequencing and annotation.</title>
        <authorList>
            <consortium name="The Broad Institute Genomics Platform"/>
            <consortium name="The Broad Institute Genome Sequencing Center for Infectious Disease"/>
            <person name="Wu L."/>
            <person name="Ma J."/>
        </authorList>
    </citation>
    <scope>NUCLEOTIDE SEQUENCE [LARGE SCALE GENOMIC DNA]</scope>
    <source>
        <strain evidence="3 4">CGMCC 1.10387</strain>
    </source>
</reference>
<dbReference type="EC" id="3.2.1.-" evidence="3"/>
<dbReference type="InterPro" id="IPR050985">
    <property type="entry name" value="Alpha-glycosidase_related"/>
</dbReference>
<dbReference type="Proteomes" id="UP001597092">
    <property type="component" value="Unassembled WGS sequence"/>
</dbReference>
<dbReference type="PANTHER" id="PTHR43053">
    <property type="entry name" value="GLYCOSIDASE FAMILY 31"/>
    <property type="match status" value="1"/>
</dbReference>
<organism evidence="3 4">
    <name type="scientific">Halobellus litoreus</name>
    <dbReference type="NCBI Taxonomy" id="755310"/>
    <lineage>
        <taxon>Archaea</taxon>
        <taxon>Methanobacteriati</taxon>
        <taxon>Methanobacteriota</taxon>
        <taxon>Stenosarchaea group</taxon>
        <taxon>Halobacteria</taxon>
        <taxon>Halobacteriales</taxon>
        <taxon>Haloferacaceae</taxon>
        <taxon>Halobellus</taxon>
    </lineage>
</organism>